<evidence type="ECO:0000256" key="4">
    <source>
        <dbReference type="ARBA" id="ARBA00022989"/>
    </source>
</evidence>
<dbReference type="GO" id="GO:0043190">
    <property type="term" value="C:ATP-binding cassette (ABC) transporter complex"/>
    <property type="evidence" value="ECO:0007669"/>
    <property type="project" value="InterPro"/>
</dbReference>
<evidence type="ECO:0000313" key="7">
    <source>
        <dbReference type="EMBL" id="EGJ51567.1"/>
    </source>
</evidence>
<organism evidence="7 8">
    <name type="scientific">Desulfocurvibacter africanus subsp. africanus str. Walvis Bay</name>
    <dbReference type="NCBI Taxonomy" id="690850"/>
    <lineage>
        <taxon>Bacteria</taxon>
        <taxon>Pseudomonadati</taxon>
        <taxon>Thermodesulfobacteriota</taxon>
        <taxon>Desulfovibrionia</taxon>
        <taxon>Desulfovibrionales</taxon>
        <taxon>Desulfovibrionaceae</taxon>
        <taxon>Desulfocurvibacter</taxon>
    </lineage>
</organism>
<dbReference type="KEGG" id="daf:Desaf_3277"/>
<dbReference type="InterPro" id="IPR051611">
    <property type="entry name" value="ECF_transporter_component"/>
</dbReference>
<dbReference type="NCBIfam" id="TIGR02454">
    <property type="entry name" value="ECF_T_CbiQ"/>
    <property type="match status" value="1"/>
</dbReference>
<feature type="transmembrane region" description="Helical" evidence="6">
    <location>
        <begin position="102"/>
        <end position="123"/>
    </location>
</feature>
<protein>
    <submittedName>
        <fullName evidence="7">Cobalt ABC transporter, inner membrane subunit CbiQ</fullName>
    </submittedName>
</protein>
<keyword evidence="8" id="KW-1185">Reference proteome</keyword>
<dbReference type="PANTHER" id="PTHR34857">
    <property type="entry name" value="SLL0384 PROTEIN"/>
    <property type="match status" value="1"/>
</dbReference>
<feature type="transmembrane region" description="Helical" evidence="6">
    <location>
        <begin position="22"/>
        <end position="54"/>
    </location>
</feature>
<dbReference type="PANTHER" id="PTHR34857:SF2">
    <property type="entry name" value="SLL0384 PROTEIN"/>
    <property type="match status" value="1"/>
</dbReference>
<dbReference type="STRING" id="690850.Desaf_3277"/>
<evidence type="ECO:0000256" key="1">
    <source>
        <dbReference type="ARBA" id="ARBA00004651"/>
    </source>
</evidence>
<dbReference type="GO" id="GO:0006824">
    <property type="term" value="P:cobalt ion transport"/>
    <property type="evidence" value="ECO:0007669"/>
    <property type="project" value="InterPro"/>
</dbReference>
<name>F3Z3V2_DESAF</name>
<dbReference type="CDD" id="cd16914">
    <property type="entry name" value="EcfT"/>
    <property type="match status" value="1"/>
</dbReference>
<sequence length="249" mass="26800">MISEPLTAHGGLLSRLDPRMRLAAAIGFSVTAAVLTHIPAALAALACGLLLLALSGLSLPPVLKRLLLVNGFVAFLWLFLPFSTPGEPLWSLGPLAATRQGLAMALLVTLKANAILLAFMALASAMDVPAVSRALSGLGLPRNLAQLVAFSYRYLFVLGEEYHRLRTAAAVRGFRPRTDLHTYRTYAHLLGMVLVRSLDRSERVYQAMLCRGFDGVFRGLDSPRPGQADAAFGLLVLVAVTTMLYMDLA</sequence>
<dbReference type="EMBL" id="CP003221">
    <property type="protein sequence ID" value="EGJ51567.1"/>
    <property type="molecule type" value="Genomic_DNA"/>
</dbReference>
<keyword evidence="2" id="KW-1003">Cell membrane</keyword>
<dbReference type="AlphaFoldDB" id="F3Z3V2"/>
<feature type="transmembrane region" description="Helical" evidence="6">
    <location>
        <begin position="66"/>
        <end position="82"/>
    </location>
</feature>
<evidence type="ECO:0000256" key="3">
    <source>
        <dbReference type="ARBA" id="ARBA00022692"/>
    </source>
</evidence>
<evidence type="ECO:0000313" key="8">
    <source>
        <dbReference type="Proteomes" id="UP000007844"/>
    </source>
</evidence>
<evidence type="ECO:0000256" key="2">
    <source>
        <dbReference type="ARBA" id="ARBA00022475"/>
    </source>
</evidence>
<dbReference type="RefSeq" id="WP_014261192.1">
    <property type="nucleotide sequence ID" value="NC_016629.1"/>
</dbReference>
<comment type="subcellular location">
    <subcellularLocation>
        <location evidence="1">Cell membrane</location>
        <topology evidence="1">Multi-pass membrane protein</topology>
    </subcellularLocation>
</comment>
<dbReference type="InterPro" id="IPR003339">
    <property type="entry name" value="ABC/ECF_trnsptr_transmembrane"/>
</dbReference>
<keyword evidence="4 6" id="KW-1133">Transmembrane helix</keyword>
<dbReference type="InterPro" id="IPR012809">
    <property type="entry name" value="ECF_CbiQ"/>
</dbReference>
<keyword evidence="5 6" id="KW-0472">Membrane</keyword>
<evidence type="ECO:0000256" key="6">
    <source>
        <dbReference type="SAM" id="Phobius"/>
    </source>
</evidence>
<proteinExistence type="predicted"/>
<accession>F3Z3V2</accession>
<dbReference type="HOGENOM" id="CLU_056469_1_3_7"/>
<dbReference type="Pfam" id="PF02361">
    <property type="entry name" value="CbiQ"/>
    <property type="match status" value="1"/>
</dbReference>
<keyword evidence="3 6" id="KW-0812">Transmembrane</keyword>
<gene>
    <name evidence="7" type="ORF">Desaf_3277</name>
</gene>
<reference evidence="7 8" key="1">
    <citation type="journal article" date="2011" name="J. Bacteriol.">
        <title>Genome sequence of the mercury-methylating and pleomorphic Desulfovibrio africanus Strain Walvis Bay.</title>
        <authorList>
            <person name="Brown S.D."/>
            <person name="Wall J.D."/>
            <person name="Kucken A.M."/>
            <person name="Gilmour C.C."/>
            <person name="Podar M."/>
            <person name="Brandt C.C."/>
            <person name="Teshima H."/>
            <person name="Detter J.C."/>
            <person name="Han C.S."/>
            <person name="Land M.L."/>
            <person name="Lucas S."/>
            <person name="Han J."/>
            <person name="Pennacchio L."/>
            <person name="Nolan M."/>
            <person name="Pitluck S."/>
            <person name="Woyke T."/>
            <person name="Goodwin L."/>
            <person name="Palumbo A.V."/>
            <person name="Elias D.A."/>
        </authorList>
    </citation>
    <scope>NUCLEOTIDE SEQUENCE [LARGE SCALE GENOMIC DNA]</scope>
    <source>
        <strain evidence="7 8">Walvis Bay</strain>
    </source>
</reference>
<evidence type="ECO:0000256" key="5">
    <source>
        <dbReference type="ARBA" id="ARBA00023136"/>
    </source>
</evidence>
<dbReference type="Proteomes" id="UP000007844">
    <property type="component" value="Chromosome"/>
</dbReference>
<dbReference type="eggNOG" id="COG0619">
    <property type="taxonomic scope" value="Bacteria"/>
</dbReference>